<dbReference type="AlphaFoldDB" id="A0A4C1U7X6"/>
<organism evidence="1 2">
    <name type="scientific">Eumeta variegata</name>
    <name type="common">Bagworm moth</name>
    <name type="synonym">Eumeta japonica</name>
    <dbReference type="NCBI Taxonomy" id="151549"/>
    <lineage>
        <taxon>Eukaryota</taxon>
        <taxon>Metazoa</taxon>
        <taxon>Ecdysozoa</taxon>
        <taxon>Arthropoda</taxon>
        <taxon>Hexapoda</taxon>
        <taxon>Insecta</taxon>
        <taxon>Pterygota</taxon>
        <taxon>Neoptera</taxon>
        <taxon>Endopterygota</taxon>
        <taxon>Lepidoptera</taxon>
        <taxon>Glossata</taxon>
        <taxon>Ditrysia</taxon>
        <taxon>Tineoidea</taxon>
        <taxon>Psychidae</taxon>
        <taxon>Oiketicinae</taxon>
        <taxon>Eumeta</taxon>
    </lineage>
</organism>
<evidence type="ECO:0000313" key="1">
    <source>
        <dbReference type="EMBL" id="GBP21956.1"/>
    </source>
</evidence>
<dbReference type="EMBL" id="BGZK01000134">
    <property type="protein sequence ID" value="GBP21956.1"/>
    <property type="molecule type" value="Genomic_DNA"/>
</dbReference>
<evidence type="ECO:0000313" key="2">
    <source>
        <dbReference type="Proteomes" id="UP000299102"/>
    </source>
</evidence>
<keyword evidence="2" id="KW-1185">Reference proteome</keyword>
<protein>
    <submittedName>
        <fullName evidence="1">Uncharacterized protein</fullName>
    </submittedName>
</protein>
<dbReference type="Proteomes" id="UP000299102">
    <property type="component" value="Unassembled WGS sequence"/>
</dbReference>
<name>A0A4C1U7X6_EUMVA</name>
<sequence length="81" mass="8363">MSRTALTSSVLVIEGRPLCRSSGSTIGSDFSFIANSGRDLALDSNSGRALDFNGASPTLIVIHSVLVTDPDVVLDLASALN</sequence>
<accession>A0A4C1U7X6</accession>
<reference evidence="1 2" key="1">
    <citation type="journal article" date="2019" name="Commun. Biol.">
        <title>The bagworm genome reveals a unique fibroin gene that provides high tensile strength.</title>
        <authorList>
            <person name="Kono N."/>
            <person name="Nakamura H."/>
            <person name="Ohtoshi R."/>
            <person name="Tomita M."/>
            <person name="Numata K."/>
            <person name="Arakawa K."/>
        </authorList>
    </citation>
    <scope>NUCLEOTIDE SEQUENCE [LARGE SCALE GENOMIC DNA]</scope>
</reference>
<comment type="caution">
    <text evidence="1">The sequence shown here is derived from an EMBL/GenBank/DDBJ whole genome shotgun (WGS) entry which is preliminary data.</text>
</comment>
<proteinExistence type="predicted"/>
<gene>
    <name evidence="1" type="ORF">EVAR_7172_1</name>
</gene>